<dbReference type="EMBL" id="MHNW01000046">
    <property type="protein sequence ID" value="OGZ52484.1"/>
    <property type="molecule type" value="Genomic_DNA"/>
</dbReference>
<evidence type="ECO:0000256" key="6">
    <source>
        <dbReference type="ARBA" id="ARBA00022989"/>
    </source>
</evidence>
<dbReference type="InterPro" id="IPR038379">
    <property type="entry name" value="SecE_sf"/>
</dbReference>
<keyword evidence="7 9" id="KW-0811">Translocation</keyword>
<dbReference type="HAMAP" id="MF_00422">
    <property type="entry name" value="SecE"/>
    <property type="match status" value="1"/>
</dbReference>
<dbReference type="GO" id="GO:0043952">
    <property type="term" value="P:protein transport by the Sec complex"/>
    <property type="evidence" value="ECO:0007669"/>
    <property type="project" value="UniProtKB-UniRule"/>
</dbReference>
<keyword evidence="3 9" id="KW-1003">Cell membrane</keyword>
<dbReference type="GO" id="GO:0009306">
    <property type="term" value="P:protein secretion"/>
    <property type="evidence" value="ECO:0007669"/>
    <property type="project" value="UniProtKB-UniRule"/>
</dbReference>
<comment type="similarity">
    <text evidence="9">Belongs to the SecE/SEC61-gamma family.</text>
</comment>
<evidence type="ECO:0000256" key="5">
    <source>
        <dbReference type="ARBA" id="ARBA00022927"/>
    </source>
</evidence>
<keyword evidence="2 9" id="KW-0813">Transport</keyword>
<name>A0A1G2GQQ6_9BACT</name>
<evidence type="ECO:0000256" key="2">
    <source>
        <dbReference type="ARBA" id="ARBA00022448"/>
    </source>
</evidence>
<evidence type="ECO:0000256" key="9">
    <source>
        <dbReference type="HAMAP-Rule" id="MF_00422"/>
    </source>
</evidence>
<feature type="transmembrane region" description="Helical" evidence="9">
    <location>
        <begin position="31"/>
        <end position="52"/>
    </location>
</feature>
<accession>A0A1G2GQQ6</accession>
<evidence type="ECO:0000256" key="3">
    <source>
        <dbReference type="ARBA" id="ARBA00022475"/>
    </source>
</evidence>
<comment type="caution">
    <text evidence="10">The sequence shown here is derived from an EMBL/GenBank/DDBJ whole genome shotgun (WGS) entry which is preliminary data.</text>
</comment>
<evidence type="ECO:0000256" key="7">
    <source>
        <dbReference type="ARBA" id="ARBA00023010"/>
    </source>
</evidence>
<dbReference type="PROSITE" id="PS01067">
    <property type="entry name" value="SECE_SEC61G"/>
    <property type="match status" value="1"/>
</dbReference>
<keyword evidence="6 9" id="KW-1133">Transmembrane helix</keyword>
<proteinExistence type="inferred from homology"/>
<reference evidence="10 11" key="1">
    <citation type="journal article" date="2016" name="Nat. Commun.">
        <title>Thousands of microbial genomes shed light on interconnected biogeochemical processes in an aquifer system.</title>
        <authorList>
            <person name="Anantharaman K."/>
            <person name="Brown C.T."/>
            <person name="Hug L.A."/>
            <person name="Sharon I."/>
            <person name="Castelle C.J."/>
            <person name="Probst A.J."/>
            <person name="Thomas B.C."/>
            <person name="Singh A."/>
            <person name="Wilkins M.J."/>
            <person name="Karaoz U."/>
            <person name="Brodie E.L."/>
            <person name="Williams K.H."/>
            <person name="Hubbard S.S."/>
            <person name="Banfield J.F."/>
        </authorList>
    </citation>
    <scope>NUCLEOTIDE SEQUENCE [LARGE SCALE GENOMIC DNA]</scope>
</reference>
<dbReference type="GO" id="GO:0006605">
    <property type="term" value="P:protein targeting"/>
    <property type="evidence" value="ECO:0007669"/>
    <property type="project" value="UniProtKB-UniRule"/>
</dbReference>
<dbReference type="GO" id="GO:0065002">
    <property type="term" value="P:intracellular protein transmembrane transport"/>
    <property type="evidence" value="ECO:0007669"/>
    <property type="project" value="UniProtKB-UniRule"/>
</dbReference>
<organism evidence="10 11">
    <name type="scientific">Candidatus Ryanbacteria bacterium RIFCSPLOWO2_01_FULL_48_26</name>
    <dbReference type="NCBI Taxonomy" id="1802126"/>
    <lineage>
        <taxon>Bacteria</taxon>
        <taxon>Candidatus Ryaniibacteriota</taxon>
    </lineage>
</organism>
<evidence type="ECO:0000256" key="8">
    <source>
        <dbReference type="ARBA" id="ARBA00023136"/>
    </source>
</evidence>
<keyword evidence="8 9" id="KW-0472">Membrane</keyword>
<evidence type="ECO:0000256" key="4">
    <source>
        <dbReference type="ARBA" id="ARBA00022692"/>
    </source>
</evidence>
<evidence type="ECO:0000313" key="10">
    <source>
        <dbReference type="EMBL" id="OGZ52484.1"/>
    </source>
</evidence>
<gene>
    <name evidence="9" type="primary">secE</name>
    <name evidence="10" type="ORF">A3B25_03205</name>
</gene>
<keyword evidence="4 9" id="KW-0812">Transmembrane</keyword>
<comment type="subcellular location">
    <subcellularLocation>
        <location evidence="9">Cell membrane</location>
        <topology evidence="9">Single-pass membrane protein</topology>
    </subcellularLocation>
    <subcellularLocation>
        <location evidence="1">Membrane</location>
    </subcellularLocation>
</comment>
<dbReference type="AlphaFoldDB" id="A0A1G2GQQ6"/>
<dbReference type="InterPro" id="IPR005807">
    <property type="entry name" value="SecE_bac"/>
</dbReference>
<dbReference type="PANTHER" id="PTHR33910">
    <property type="entry name" value="PROTEIN TRANSLOCASE SUBUNIT SECE"/>
    <property type="match status" value="1"/>
</dbReference>
<evidence type="ECO:0000256" key="1">
    <source>
        <dbReference type="ARBA" id="ARBA00004370"/>
    </source>
</evidence>
<dbReference type="STRING" id="1802126.A3B25_03205"/>
<dbReference type="GO" id="GO:0005886">
    <property type="term" value="C:plasma membrane"/>
    <property type="evidence" value="ECO:0007669"/>
    <property type="project" value="UniProtKB-SubCell"/>
</dbReference>
<comment type="function">
    <text evidence="9">Essential subunit of the Sec protein translocation channel SecYEG. Clamps together the 2 halves of SecY. May contact the channel plug during translocation.</text>
</comment>
<dbReference type="PANTHER" id="PTHR33910:SF1">
    <property type="entry name" value="PROTEIN TRANSLOCASE SUBUNIT SECE"/>
    <property type="match status" value="1"/>
</dbReference>
<evidence type="ECO:0000313" key="11">
    <source>
        <dbReference type="Proteomes" id="UP000179106"/>
    </source>
</evidence>
<dbReference type="Pfam" id="PF00584">
    <property type="entry name" value="SecE"/>
    <property type="match status" value="1"/>
</dbReference>
<dbReference type="Gene3D" id="1.20.5.1030">
    <property type="entry name" value="Preprotein translocase secy subunit"/>
    <property type="match status" value="1"/>
</dbReference>
<keyword evidence="5 9" id="KW-0653">Protein transport</keyword>
<dbReference type="Proteomes" id="UP000179106">
    <property type="component" value="Unassembled WGS sequence"/>
</dbReference>
<dbReference type="NCBIfam" id="TIGR00964">
    <property type="entry name" value="secE_bact"/>
    <property type="match status" value="1"/>
</dbReference>
<protein>
    <recommendedName>
        <fullName evidence="9">Protein translocase subunit SecE</fullName>
    </recommendedName>
</protein>
<dbReference type="GO" id="GO:0008320">
    <property type="term" value="F:protein transmembrane transporter activity"/>
    <property type="evidence" value="ECO:0007669"/>
    <property type="project" value="UniProtKB-UniRule"/>
</dbReference>
<sequence length="61" mass="7302">MISRFLTYIKETRQELKKVNWPTRSQTVKSTILVIIISLGVALFLGLFDYLYQFILKRFLF</sequence>
<dbReference type="InterPro" id="IPR001901">
    <property type="entry name" value="Translocase_SecE/Sec61-g"/>
</dbReference>
<comment type="subunit">
    <text evidence="9">Component of the Sec protein translocase complex. Heterotrimer consisting of SecY, SecE and SecG subunits. The heterotrimers can form oligomers, although 1 heterotrimer is thought to be able to translocate proteins. Interacts with the ribosome. Interacts with SecDF, and other proteins may be involved. Interacts with SecA.</text>
</comment>